<feature type="compositionally biased region" description="Low complexity" evidence="1">
    <location>
        <begin position="367"/>
        <end position="379"/>
    </location>
</feature>
<dbReference type="InParanoid" id="A0A1E7FJW2"/>
<feature type="compositionally biased region" description="Low complexity" evidence="1">
    <location>
        <begin position="121"/>
        <end position="133"/>
    </location>
</feature>
<feature type="region of interest" description="Disordered" evidence="1">
    <location>
        <begin position="783"/>
        <end position="818"/>
    </location>
</feature>
<feature type="compositionally biased region" description="Polar residues" evidence="1">
    <location>
        <begin position="422"/>
        <end position="432"/>
    </location>
</feature>
<feature type="region of interest" description="Disordered" evidence="1">
    <location>
        <begin position="1"/>
        <end position="440"/>
    </location>
</feature>
<feature type="compositionally biased region" description="Low complexity" evidence="1">
    <location>
        <begin position="209"/>
        <end position="226"/>
    </location>
</feature>
<proteinExistence type="predicted"/>
<feature type="compositionally biased region" description="Low complexity" evidence="1">
    <location>
        <begin position="490"/>
        <end position="501"/>
    </location>
</feature>
<feature type="compositionally biased region" description="Low complexity" evidence="1">
    <location>
        <begin position="799"/>
        <end position="815"/>
    </location>
</feature>
<dbReference type="AlphaFoldDB" id="A0A1E7FJW2"/>
<feature type="compositionally biased region" description="Pro residues" evidence="1">
    <location>
        <begin position="111"/>
        <end position="120"/>
    </location>
</feature>
<sequence length="1251" mass="137691">MEGETMSTEYTAMEGSSRGGFPSKPPTGYQQHQSQHHHQRNPSMDSTGHHHHSPHQQQHQQQYYLKPRPPPAQLQQHQQQQQQQQQPYHSTGGAPIHHRNSSNGGGGYSSYPPPLPPNHHQPPNQQHYPQQHYAAHSRSTTHPGGVRSVVTHSFSMESEEQREDGSSRYHLGGVQNQQRDPSSYSSRDEYRSSPAAEFLPPGGQDMGMRSPRSLQQQQQQQQRESFQPPPPMLPPPPPPPHYNNNSRLDYNSSYGGNNNSNNRELPPVLEGDESRLPPRDVMRADSSSERVPPSPRDEPPSSAIERTQSMGSTTTAGGGPLKRSFWHHSSPGGRVAVGGATSTDDGGGFSNERSLPQEFMPPKRSKTSPSGSEGSSGSPTKEKEYIVTARSHITNNDQKQLPPPQQQQQQQHQMLDSREESSGINTTGSFGVSPSGGWFNNRAMSWEAREDYLRRDPRSAALAGSWSSRSPSGRDGPANNGVAPHWTEAPYMPSPRSRYPSEGNHYDAPLQSWDAPPREQWGDHQHASPQIPYLAWSAGNNGDGIMQQQRNENDNFPREGFDNELRSPMNFSMRNMPPRHHGMEGIIGSPPMPTTSSSAGIGGVITPSTMAKQRSQDGGGRRGLDKNGLVKLLALPEDRISLSETLCIVRENVEVFQATMEDVEAPAPGRKHAVTVGQVGLRCIHCRHTTRSSERVKRAVCYPSSIKRIYRTVIDMKLDHFLHCKFVPQNLKDTLAALKANNTRSTGTTMQYFIRAASTLGMVDGPSGVRIVDSNIPGPIGAVSLASPQSSSRKLLTPSTASSKGNTSNSSKGSAGRQQIFSINRTMSTSSEGTANLSLSEASAPSELFVGKVPLSLPDDKMSLSPLRCFLREQVCAFSATEEDIAVRTPTTFAVSVGQVGVGCVHCLGIPAKLRLNRAVCFPFSIGRIYQSVADIQRFHLNECKRVPTEVREEFLTLQSQSSKGSKGLATRQYWVTSAKKIGLVDTTKGIRFSRDPSVPEEKPVSLDILAQVASNVTTVDKPLVLPEDKPEIAEFLYVVMGQVQPCRFTEADRNKRRLKDVGCIGVECKHCAGQVDSRKFFWSSVNAVESNFVSVHTHMMECRMIPREIKESLAELKKLRKEQTAALKTGSQKSFFGRVWKRLHEEPKQQEEEEGVKGANESKEKPAVSEVIVDEIDPVKHSFSISLSQDTLDSTLKMTPTSSPAITEKPFAEIRMGKLSSPGSPDDCNQKIKAVSDKMAIVRMSSSSSS</sequence>
<evidence type="ECO:0000256" key="1">
    <source>
        <dbReference type="SAM" id="MobiDB-lite"/>
    </source>
</evidence>
<protein>
    <submittedName>
        <fullName evidence="2">Uncharacterized protein</fullName>
    </submittedName>
</protein>
<keyword evidence="3" id="KW-1185">Reference proteome</keyword>
<evidence type="ECO:0000313" key="3">
    <source>
        <dbReference type="Proteomes" id="UP000095751"/>
    </source>
</evidence>
<dbReference type="KEGG" id="fcy:FRACYDRAFT_236757"/>
<reference evidence="2 3" key="1">
    <citation type="submission" date="2016-09" db="EMBL/GenBank/DDBJ databases">
        <title>Extensive genetic diversity and differential bi-allelic expression allows diatom success in the polar Southern Ocean.</title>
        <authorList>
            <consortium name="DOE Joint Genome Institute"/>
            <person name="Mock T."/>
            <person name="Otillar R.P."/>
            <person name="Strauss J."/>
            <person name="Dupont C."/>
            <person name="Frickenhaus S."/>
            <person name="Maumus F."/>
            <person name="Mcmullan M."/>
            <person name="Sanges R."/>
            <person name="Schmutz J."/>
            <person name="Toseland A."/>
            <person name="Valas R."/>
            <person name="Veluchamy A."/>
            <person name="Ward B.J."/>
            <person name="Allen A."/>
            <person name="Barry K."/>
            <person name="Falciatore A."/>
            <person name="Ferrante M."/>
            <person name="Fortunato A.E."/>
            <person name="Gloeckner G."/>
            <person name="Gruber A."/>
            <person name="Hipkin R."/>
            <person name="Janech M."/>
            <person name="Kroth P."/>
            <person name="Leese F."/>
            <person name="Lindquist E."/>
            <person name="Lyon B.R."/>
            <person name="Martin J."/>
            <person name="Mayer C."/>
            <person name="Parker M."/>
            <person name="Quesneville H."/>
            <person name="Raymond J."/>
            <person name="Uhlig C."/>
            <person name="Valentin K.U."/>
            <person name="Worden A.Z."/>
            <person name="Armbrust E.V."/>
            <person name="Bowler C."/>
            <person name="Green B."/>
            <person name="Moulton V."/>
            <person name="Van Oosterhout C."/>
            <person name="Grigoriev I."/>
        </authorList>
    </citation>
    <scope>NUCLEOTIDE SEQUENCE [LARGE SCALE GENOMIC DNA]</scope>
    <source>
        <strain evidence="2 3">CCMP1102</strain>
    </source>
</reference>
<dbReference type="Proteomes" id="UP000095751">
    <property type="component" value="Unassembled WGS sequence"/>
</dbReference>
<feature type="compositionally biased region" description="Polar residues" evidence="1">
    <location>
        <begin position="1"/>
        <end position="10"/>
    </location>
</feature>
<feature type="region of interest" description="Disordered" evidence="1">
    <location>
        <begin position="1147"/>
        <end position="1168"/>
    </location>
</feature>
<feature type="compositionally biased region" description="Low complexity" evidence="1">
    <location>
        <begin position="250"/>
        <end position="262"/>
    </location>
</feature>
<evidence type="ECO:0000313" key="2">
    <source>
        <dbReference type="EMBL" id="OEU18479.1"/>
    </source>
</evidence>
<feature type="compositionally biased region" description="Pro residues" evidence="1">
    <location>
        <begin position="227"/>
        <end position="241"/>
    </location>
</feature>
<feature type="compositionally biased region" description="Polar residues" evidence="1">
    <location>
        <begin position="786"/>
        <end position="798"/>
    </location>
</feature>
<name>A0A1E7FJW2_9STRA</name>
<feature type="compositionally biased region" description="Low complexity" evidence="1">
    <location>
        <begin position="73"/>
        <end position="86"/>
    </location>
</feature>
<feature type="compositionally biased region" description="Polar residues" evidence="1">
    <location>
        <begin position="304"/>
        <end position="315"/>
    </location>
</feature>
<feature type="region of interest" description="Disordered" evidence="1">
    <location>
        <begin position="462"/>
        <end position="504"/>
    </location>
</feature>
<organism evidence="2 3">
    <name type="scientific">Fragilariopsis cylindrus CCMP1102</name>
    <dbReference type="NCBI Taxonomy" id="635003"/>
    <lineage>
        <taxon>Eukaryota</taxon>
        <taxon>Sar</taxon>
        <taxon>Stramenopiles</taxon>
        <taxon>Ochrophyta</taxon>
        <taxon>Bacillariophyta</taxon>
        <taxon>Bacillariophyceae</taxon>
        <taxon>Bacillariophycidae</taxon>
        <taxon>Bacillariales</taxon>
        <taxon>Bacillariaceae</taxon>
        <taxon>Fragilariopsis</taxon>
    </lineage>
</organism>
<gene>
    <name evidence="2" type="ORF">FRACYDRAFT_236757</name>
</gene>
<dbReference type="OrthoDB" id="45138at2759"/>
<accession>A0A1E7FJW2</accession>
<dbReference type="EMBL" id="KV784356">
    <property type="protein sequence ID" value="OEU18479.1"/>
    <property type="molecule type" value="Genomic_DNA"/>
</dbReference>
<feature type="compositionally biased region" description="Basic and acidic residues" evidence="1">
    <location>
        <begin position="272"/>
        <end position="288"/>
    </location>
</feature>